<comment type="caution">
    <text evidence="3">The sequence shown here is derived from an EMBL/GenBank/DDBJ whole genome shotgun (WGS) entry which is preliminary data.</text>
</comment>
<dbReference type="STRING" id="1798375.A2773_02345"/>
<sequence>MPRNPETSYIIRHPMYRYQTVEPFVDEALLAHPSEGIALLDVGGYSTRDKKGNLQNSDVINHTFPGIRTVPINIRREYHVPKRESEVIYDGFHMPMADNTIPIVMAVDVLDQVDPEKREDLFKEMVRVAKDRVVISVPFYSEENDRLEKELLERMRKAGLPPKHTFALHQQIGLPVLADLVYMARKTRYPFSMTPATIAAMEFSNLKTQVGEYKRYREEESSLLIRLTNDILSRLNMYDEMIEETKKSMAMSISLQGERHLMAAPPPTWQQAYRAIIVMDKHPKGKIVLEKAIPYSSNEITAYKAMLATANWGNIEDPVGFYNENPIRGKHITFEGPDGSGKSKMAELLADYLSKKGYTVATPIRFGPRQDMREHEKEMGRLMEEPSREQDLAKTTIESIIAGNAHTLRGPHAMSVNERSLYSVLGYHKIHGEKEPTKLMLKRAHKIPPDLTIVLEVDDENENFRRMNIERDKANAQITMDELKIQREHYQQLGNYHPHTGQVVRIKNNGPIEETFANVLKVIEDYCGIPVAPAPSEP</sequence>
<dbReference type="Proteomes" id="UP000177383">
    <property type="component" value="Unassembled WGS sequence"/>
</dbReference>
<gene>
    <name evidence="3" type="ORF">A2773_02345</name>
</gene>
<dbReference type="Gene3D" id="3.40.50.150">
    <property type="entry name" value="Vaccinia Virus protein VP39"/>
    <property type="match status" value="1"/>
</dbReference>
<dbReference type="AlphaFoldDB" id="A0A1F5ZQK5"/>
<keyword evidence="1" id="KW-0175">Coiled coil</keyword>
<dbReference type="EMBL" id="MFJE01000013">
    <property type="protein sequence ID" value="OGG14604.1"/>
    <property type="molecule type" value="Genomic_DNA"/>
</dbReference>
<evidence type="ECO:0000256" key="1">
    <source>
        <dbReference type="SAM" id="Coils"/>
    </source>
</evidence>
<name>A0A1F5ZQK5_9BACT</name>
<reference evidence="3 4" key="1">
    <citation type="journal article" date="2016" name="Nat. Commun.">
        <title>Thousands of microbial genomes shed light on interconnected biogeochemical processes in an aquifer system.</title>
        <authorList>
            <person name="Anantharaman K."/>
            <person name="Brown C.T."/>
            <person name="Hug L.A."/>
            <person name="Sharon I."/>
            <person name="Castelle C.J."/>
            <person name="Probst A.J."/>
            <person name="Thomas B.C."/>
            <person name="Singh A."/>
            <person name="Wilkins M.J."/>
            <person name="Karaoz U."/>
            <person name="Brodie E.L."/>
            <person name="Williams K.H."/>
            <person name="Hubbard S.S."/>
            <person name="Banfield J.F."/>
        </authorList>
    </citation>
    <scope>NUCLEOTIDE SEQUENCE [LARGE SCALE GENOMIC DNA]</scope>
</reference>
<evidence type="ECO:0000259" key="2">
    <source>
        <dbReference type="Pfam" id="PF02223"/>
    </source>
</evidence>
<dbReference type="Gene3D" id="3.40.50.300">
    <property type="entry name" value="P-loop containing nucleotide triphosphate hydrolases"/>
    <property type="match status" value="1"/>
</dbReference>
<dbReference type="Pfam" id="PF02223">
    <property type="entry name" value="Thymidylate_kin"/>
    <property type="match status" value="1"/>
</dbReference>
<accession>A0A1F5ZQK5</accession>
<dbReference type="InterPro" id="IPR029063">
    <property type="entry name" value="SAM-dependent_MTases_sf"/>
</dbReference>
<dbReference type="InterPro" id="IPR027417">
    <property type="entry name" value="P-loop_NTPase"/>
</dbReference>
<dbReference type="InterPro" id="IPR039430">
    <property type="entry name" value="Thymidylate_kin-like_dom"/>
</dbReference>
<feature type="coiled-coil region" evidence="1">
    <location>
        <begin position="457"/>
        <end position="493"/>
    </location>
</feature>
<evidence type="ECO:0000313" key="4">
    <source>
        <dbReference type="Proteomes" id="UP000177383"/>
    </source>
</evidence>
<dbReference type="SUPFAM" id="SSF52540">
    <property type="entry name" value="P-loop containing nucleoside triphosphate hydrolases"/>
    <property type="match status" value="1"/>
</dbReference>
<organism evidence="3 4">
    <name type="scientific">Candidatus Gottesmanbacteria bacterium RIFCSPHIGHO2_01_FULL_39_10</name>
    <dbReference type="NCBI Taxonomy" id="1798375"/>
    <lineage>
        <taxon>Bacteria</taxon>
        <taxon>Candidatus Gottesmaniibacteriota</taxon>
    </lineage>
</organism>
<evidence type="ECO:0000313" key="3">
    <source>
        <dbReference type="EMBL" id="OGG14604.1"/>
    </source>
</evidence>
<feature type="domain" description="Thymidylate kinase-like" evidence="2">
    <location>
        <begin position="334"/>
        <end position="515"/>
    </location>
</feature>
<proteinExistence type="predicted"/>
<dbReference type="SUPFAM" id="SSF53335">
    <property type="entry name" value="S-adenosyl-L-methionine-dependent methyltransferases"/>
    <property type="match status" value="1"/>
</dbReference>
<protein>
    <recommendedName>
        <fullName evidence="2">Thymidylate kinase-like domain-containing protein</fullName>
    </recommendedName>
</protein>